<evidence type="ECO:0000256" key="28">
    <source>
        <dbReference type="SAM" id="SignalP"/>
    </source>
</evidence>
<proteinExistence type="inferred from homology"/>
<dbReference type="GO" id="GO:0003700">
    <property type="term" value="F:DNA-binding transcription factor activity"/>
    <property type="evidence" value="ECO:0007669"/>
    <property type="project" value="InterPro"/>
</dbReference>
<dbReference type="GO" id="GO:0005634">
    <property type="term" value="C:nucleus"/>
    <property type="evidence" value="ECO:0007669"/>
    <property type="project" value="UniProtKB-SubCell"/>
</dbReference>
<dbReference type="InterPro" id="IPR004826">
    <property type="entry name" value="bZIP_Maf"/>
</dbReference>
<keyword evidence="22" id="KW-0539">Nucleus</keyword>
<dbReference type="FunFam" id="3.40.50.2300:FF:000145">
    <property type="entry name" value="Glutamate receptor, metabotropic"/>
    <property type="match status" value="1"/>
</dbReference>
<feature type="transmembrane region" description="Helical" evidence="27">
    <location>
        <begin position="616"/>
        <end position="636"/>
    </location>
</feature>
<dbReference type="GO" id="GO:0003677">
    <property type="term" value="F:DNA binding"/>
    <property type="evidence" value="ECO:0007669"/>
    <property type="project" value="UniProtKB-KW"/>
</dbReference>
<accession>A0AA39IK55</accession>
<dbReference type="PRINTS" id="PR00248">
    <property type="entry name" value="GPCRMGR"/>
</dbReference>
<dbReference type="Gene3D" id="3.40.50.2300">
    <property type="match status" value="2"/>
</dbReference>
<feature type="transmembrane region" description="Helical" evidence="27">
    <location>
        <begin position="648"/>
        <end position="665"/>
    </location>
</feature>
<gene>
    <name evidence="30" type="ORF">QR680_009040</name>
</gene>
<comment type="subcellular location">
    <subcellularLocation>
        <location evidence="3">Cell membrane</location>
        <topology evidence="3">Multi-pass membrane protein</topology>
    </subcellularLocation>
    <subcellularLocation>
        <location evidence="2">Cytoplasm</location>
    </subcellularLocation>
    <subcellularLocation>
        <location evidence="1">Nucleus</location>
    </subcellularLocation>
</comment>
<dbReference type="PRINTS" id="PR00593">
    <property type="entry name" value="MTABOTROPICR"/>
</dbReference>
<feature type="region of interest" description="Disordered" evidence="26">
    <location>
        <begin position="1027"/>
        <end position="1056"/>
    </location>
</feature>
<keyword evidence="19" id="KW-0675">Receptor</keyword>
<feature type="signal peptide" evidence="28">
    <location>
        <begin position="1"/>
        <end position="18"/>
    </location>
</feature>
<dbReference type="EMBL" id="JAUCMV010000001">
    <property type="protein sequence ID" value="KAK0425115.1"/>
    <property type="molecule type" value="Genomic_DNA"/>
</dbReference>
<evidence type="ECO:0000256" key="8">
    <source>
        <dbReference type="ARBA" id="ARBA00022499"/>
    </source>
</evidence>
<dbReference type="FunFam" id="1.20.5.170:FF:000071">
    <property type="entry name" value="Neural retina-specific leucine zipper protein"/>
    <property type="match status" value="1"/>
</dbReference>
<keyword evidence="21" id="KW-0807">Transducer</keyword>
<feature type="transmembrane region" description="Helical" evidence="27">
    <location>
        <begin position="799"/>
        <end position="819"/>
    </location>
</feature>
<keyword evidence="8" id="KW-1017">Isopeptide bond</keyword>
<dbReference type="CDD" id="cd15285">
    <property type="entry name" value="7tmC_mGluR_group1"/>
    <property type="match status" value="1"/>
</dbReference>
<keyword evidence="20" id="KW-0325">Glycoprotein</keyword>
<dbReference type="SUPFAM" id="SSF53822">
    <property type="entry name" value="Periplasmic binding protein-like I"/>
    <property type="match status" value="1"/>
</dbReference>
<dbReference type="InterPro" id="IPR017978">
    <property type="entry name" value="GPCR_3_C"/>
</dbReference>
<dbReference type="FunFam" id="2.10.50.30:FF:000004">
    <property type="entry name" value="Taste receptor type 1 member 3-like protein"/>
    <property type="match status" value="1"/>
</dbReference>
<dbReference type="InterPro" id="IPR000337">
    <property type="entry name" value="GPCR_3"/>
</dbReference>
<keyword evidence="5" id="KW-0217">Developmental protein</keyword>
<evidence type="ECO:0000256" key="26">
    <source>
        <dbReference type="SAM" id="MobiDB-lite"/>
    </source>
</evidence>
<comment type="function">
    <text evidence="23">Acts as a transcriptional activator which regulates the expression of several rod-specific genes, including RHO and PDE6B. Also functions as a transcriptional coactivator, stimulating transcription mediated by the transcription factor CRX and NR2E3. Binds to the rhodopsin promoter in a sequence-specific manner.</text>
</comment>
<dbReference type="Pfam" id="PF07562">
    <property type="entry name" value="NCD3G"/>
    <property type="match status" value="1"/>
</dbReference>
<evidence type="ECO:0000256" key="6">
    <source>
        <dbReference type="ARBA" id="ARBA00022475"/>
    </source>
</evidence>
<evidence type="ECO:0000256" key="21">
    <source>
        <dbReference type="ARBA" id="ARBA00023224"/>
    </source>
</evidence>
<evidence type="ECO:0000256" key="27">
    <source>
        <dbReference type="SAM" id="Phobius"/>
    </source>
</evidence>
<evidence type="ECO:0000256" key="17">
    <source>
        <dbReference type="ARBA" id="ARBA00023159"/>
    </source>
</evidence>
<evidence type="ECO:0000256" key="19">
    <source>
        <dbReference type="ARBA" id="ARBA00023170"/>
    </source>
</evidence>
<dbReference type="CDD" id="cd14697">
    <property type="entry name" value="bZIP_Maf"/>
    <property type="match status" value="1"/>
</dbReference>
<dbReference type="InterPro" id="IPR038550">
    <property type="entry name" value="GPCR_3_9-Cys_sf"/>
</dbReference>
<evidence type="ECO:0000256" key="22">
    <source>
        <dbReference type="ARBA" id="ARBA00023242"/>
    </source>
</evidence>
<comment type="caution">
    <text evidence="30">The sequence shown here is derived from an EMBL/GenBank/DDBJ whole genome shotgun (WGS) entry which is preliminary data.</text>
</comment>
<dbReference type="InterPro" id="IPR011500">
    <property type="entry name" value="GPCR_3_9-Cys_dom"/>
</dbReference>
<evidence type="ECO:0000259" key="29">
    <source>
        <dbReference type="PROSITE" id="PS50259"/>
    </source>
</evidence>
<evidence type="ECO:0000256" key="20">
    <source>
        <dbReference type="ARBA" id="ARBA00023180"/>
    </source>
</evidence>
<comment type="subunit">
    <text evidence="24">Interacts with FIZ1; this interaction represses transactivation. Interacts (via the leucine-zipper domain) with CRX.</text>
</comment>
<evidence type="ECO:0000256" key="11">
    <source>
        <dbReference type="ARBA" id="ARBA00022843"/>
    </source>
</evidence>
<feature type="transmembrane region" description="Helical" evidence="27">
    <location>
        <begin position="686"/>
        <end position="712"/>
    </location>
</feature>
<evidence type="ECO:0000256" key="25">
    <source>
        <dbReference type="ARBA" id="ARBA00071773"/>
    </source>
</evidence>
<dbReference type="InterPro" id="IPR000162">
    <property type="entry name" value="GPCR_3_mtglu_rcpt"/>
</dbReference>
<reference evidence="30" key="1">
    <citation type="submission" date="2023-06" db="EMBL/GenBank/DDBJ databases">
        <title>Genomic analysis of the entomopathogenic nematode Steinernema hermaphroditum.</title>
        <authorList>
            <person name="Schwarz E.M."/>
            <person name="Heppert J.K."/>
            <person name="Baniya A."/>
            <person name="Schwartz H.T."/>
            <person name="Tan C.-H."/>
            <person name="Antoshechkin I."/>
            <person name="Sternberg P.W."/>
            <person name="Goodrich-Blair H."/>
            <person name="Dillman A.R."/>
        </authorList>
    </citation>
    <scope>NUCLEOTIDE SEQUENCE</scope>
    <source>
        <strain evidence="30">PS9179</strain>
        <tissue evidence="30">Whole animal</tissue>
    </source>
</reference>
<dbReference type="SUPFAM" id="SSF57959">
    <property type="entry name" value="Leucine zipper domain"/>
    <property type="match status" value="1"/>
</dbReference>
<dbReference type="GO" id="GO:0045944">
    <property type="term" value="P:positive regulation of transcription by RNA polymerase II"/>
    <property type="evidence" value="ECO:0007669"/>
    <property type="project" value="UniProtKB-ARBA"/>
</dbReference>
<evidence type="ECO:0000256" key="13">
    <source>
        <dbReference type="ARBA" id="ARBA00023015"/>
    </source>
</evidence>
<organism evidence="30 31">
    <name type="scientific">Steinernema hermaphroditum</name>
    <dbReference type="NCBI Taxonomy" id="289476"/>
    <lineage>
        <taxon>Eukaryota</taxon>
        <taxon>Metazoa</taxon>
        <taxon>Ecdysozoa</taxon>
        <taxon>Nematoda</taxon>
        <taxon>Chromadorea</taxon>
        <taxon>Rhabditida</taxon>
        <taxon>Tylenchina</taxon>
        <taxon>Panagrolaimomorpha</taxon>
        <taxon>Strongyloidoidea</taxon>
        <taxon>Steinernematidae</taxon>
        <taxon>Steinernema</taxon>
    </lineage>
</organism>
<evidence type="ECO:0000256" key="16">
    <source>
        <dbReference type="ARBA" id="ARBA00023136"/>
    </source>
</evidence>
<evidence type="ECO:0000256" key="14">
    <source>
        <dbReference type="ARBA" id="ARBA00023040"/>
    </source>
</evidence>
<dbReference type="Pfam" id="PF01094">
    <property type="entry name" value="ANF_receptor"/>
    <property type="match status" value="1"/>
</dbReference>
<keyword evidence="14" id="KW-0297">G-protein coupled receptor</keyword>
<keyword evidence="18" id="KW-0804">Transcription</keyword>
<dbReference type="Gene3D" id="2.10.50.30">
    <property type="entry name" value="GPCR, family 3, nine cysteines domain"/>
    <property type="match status" value="1"/>
</dbReference>
<dbReference type="PROSITE" id="PS50259">
    <property type="entry name" value="G_PROTEIN_RECEP_F3_4"/>
    <property type="match status" value="1"/>
</dbReference>
<dbReference type="Proteomes" id="UP001175271">
    <property type="component" value="Unassembled WGS sequence"/>
</dbReference>
<dbReference type="InterPro" id="IPR001828">
    <property type="entry name" value="ANF_lig-bd_rcpt"/>
</dbReference>
<dbReference type="GO" id="GO:0005886">
    <property type="term" value="C:plasma membrane"/>
    <property type="evidence" value="ECO:0007669"/>
    <property type="project" value="UniProtKB-SubCell"/>
</dbReference>
<evidence type="ECO:0000256" key="1">
    <source>
        <dbReference type="ARBA" id="ARBA00004123"/>
    </source>
</evidence>
<evidence type="ECO:0000256" key="2">
    <source>
        <dbReference type="ARBA" id="ARBA00004496"/>
    </source>
</evidence>
<feature type="chain" id="PRO_5041429323" description="Neural retina-specific leucine zipper protein" evidence="28">
    <location>
        <begin position="19"/>
        <end position="1199"/>
    </location>
</feature>
<keyword evidence="7" id="KW-0963">Cytoplasm</keyword>
<evidence type="ECO:0000256" key="7">
    <source>
        <dbReference type="ARBA" id="ARBA00022490"/>
    </source>
</evidence>
<dbReference type="Pfam" id="PF00003">
    <property type="entry name" value="7tm_3"/>
    <property type="match status" value="1"/>
</dbReference>
<evidence type="ECO:0000256" key="4">
    <source>
        <dbReference type="ARBA" id="ARBA00007242"/>
    </source>
</evidence>
<comment type="similarity">
    <text evidence="4">Belongs to the G-protein coupled receptor 3 family.</text>
</comment>
<keyword evidence="9 27" id="KW-0812">Transmembrane</keyword>
<dbReference type="InterPro" id="IPR046347">
    <property type="entry name" value="bZIP_sf"/>
</dbReference>
<dbReference type="PROSITE" id="PS00981">
    <property type="entry name" value="G_PROTEIN_RECEP_F3_3"/>
    <property type="match status" value="1"/>
</dbReference>
<evidence type="ECO:0000256" key="5">
    <source>
        <dbReference type="ARBA" id="ARBA00022473"/>
    </source>
</evidence>
<sequence length="1199" mass="133308">MLYSHLTLLMVNIIETVAKTTVQQSARMLVADLPGDVQIGALFPVHRQIAGTEGCGPIWEQYGIQRAEIALSTIEELNRELPFRLGISIRDSCWNERIAMEQTIAFLRDGVGGQCSCCQRAGCEKKAAPVVALVGPAKSSTTIAVQNLLQVFRIPQIGYSATTTDLSDKEQFGYYLRVVPSDVWQARAIWNLLKHFRWDYIAVVYSAGNYGEKGFEELERLSDDEVCIAYSEKIKSLADPEDFDKVLTSLTSQKSRPQVVVCFCEGQTMHQIFKAQKRMKERNSTTKGFQWIGSDGWADRLDVVDDVEEEAAGSFSIRIHSPKVDSFDSYYFRLHPDNHSVNPWFRDFWQQKFKCQLTVPKDDLETHVCSGKENLTMNYEQDPKLSQVINSIRVVALALKALYNDRCRENDPSGPGYGTYRNASSCADLMAINGTLLYKYMINVTFVDQFQQEIFFDANGDPPAWYDILNYVGREGFRMAGYFRQFRSGAYHLNMSDDTLMFYDKSNVVPESVCSQACQVGQRQRETVACCWICESCAEQQIVNYTTNQCQNCSLGSWPDANRTHCLPLPEEHLSGVGALVALGFASAGLLATGLTLVVFLHHNQTPVVKSTTRELSYIILSGVGACYAGSFAILARPSFASCFITRVLPPVAFSIIYAALLTKTNRIARILAGSKKRILTKKPRFLSTFSQVVITWLLVGIECSIVAVGLLSEMPRAGFDPHYLPSRLVLECSSTPTAFLTPFLWDLFLISLCTLYAVKTRNLPENFNEAKFIGFTMYCTLVVWSAFIVLHLGTSNKALTMSFSFSLSASIALVLLFFPKLYIILLHPEKNVRASYTTTKLIRCHFGNSQGLGDSGKHLSSKTRTSTQSLSFSTATRTASVHIGTPRRHDAGTQTDGVGRFSRTFSLVGKKAVDEDVLRLIESCRKYQDEKLHSSVSNLLLEEPREDEEIGTLLADSIDTSMRTLLSTVARPPPARPATNSYSTEDGFEQVLAPKPWSQASPAQFSHTTLAMEASFLPSAAGLVPLPSPSTSSSPSASSILSDRNPSPPPFPHVSDEELTNLSVRQLNQRLQGQKREVVLQLKQKRRTLKNRGYAYNCRVRRLQTQSQLEHENARLVEQVRNLTDAVYGLQAKLQYYESLGCGAPGPAFYHPAIQHVASVAPPPHTTHPSLSQPQPSVGVVQPTALASQLYPTFTSVA</sequence>
<keyword evidence="31" id="KW-1185">Reference proteome</keyword>
<keyword evidence="10 28" id="KW-0732">Signal</keyword>
<evidence type="ECO:0000256" key="15">
    <source>
        <dbReference type="ARBA" id="ARBA00023125"/>
    </source>
</evidence>
<evidence type="ECO:0000256" key="12">
    <source>
        <dbReference type="ARBA" id="ARBA00022989"/>
    </source>
</evidence>
<evidence type="ECO:0000256" key="10">
    <source>
        <dbReference type="ARBA" id="ARBA00022729"/>
    </source>
</evidence>
<dbReference type="Gene3D" id="1.20.5.170">
    <property type="match status" value="1"/>
</dbReference>
<evidence type="ECO:0000313" key="30">
    <source>
        <dbReference type="EMBL" id="KAK0425115.1"/>
    </source>
</evidence>
<feature type="compositionally biased region" description="Low complexity" evidence="26">
    <location>
        <begin position="1030"/>
        <end position="1043"/>
    </location>
</feature>
<dbReference type="InterPro" id="IPR050726">
    <property type="entry name" value="mGluR"/>
</dbReference>
<keyword evidence="13" id="KW-0805">Transcription regulation</keyword>
<feature type="transmembrane region" description="Helical" evidence="27">
    <location>
        <begin position="739"/>
        <end position="759"/>
    </location>
</feature>
<evidence type="ECO:0000256" key="9">
    <source>
        <dbReference type="ARBA" id="ARBA00022692"/>
    </source>
</evidence>
<evidence type="ECO:0000256" key="3">
    <source>
        <dbReference type="ARBA" id="ARBA00004651"/>
    </source>
</evidence>
<keyword evidence="12 27" id="KW-1133">Transmembrane helix</keyword>
<dbReference type="SUPFAM" id="SSF47454">
    <property type="entry name" value="A DNA-binding domain in eukaryotic transcription factors"/>
    <property type="match status" value="1"/>
</dbReference>
<dbReference type="InterPro" id="IPR028082">
    <property type="entry name" value="Peripla_BP_I"/>
</dbReference>
<feature type="transmembrane region" description="Helical" evidence="27">
    <location>
        <begin position="771"/>
        <end position="793"/>
    </location>
</feature>
<evidence type="ECO:0000313" key="31">
    <source>
        <dbReference type="Proteomes" id="UP001175271"/>
    </source>
</evidence>
<evidence type="ECO:0000256" key="23">
    <source>
        <dbReference type="ARBA" id="ARBA00055281"/>
    </source>
</evidence>
<dbReference type="Pfam" id="PF03131">
    <property type="entry name" value="bZIP_Maf"/>
    <property type="match status" value="1"/>
</dbReference>
<dbReference type="InterPro" id="IPR017979">
    <property type="entry name" value="GPCR_3_CS"/>
</dbReference>
<dbReference type="GO" id="GO:0004930">
    <property type="term" value="F:G protein-coupled receptor activity"/>
    <property type="evidence" value="ECO:0007669"/>
    <property type="project" value="UniProtKB-KW"/>
</dbReference>
<dbReference type="GO" id="GO:0005737">
    <property type="term" value="C:cytoplasm"/>
    <property type="evidence" value="ECO:0007669"/>
    <property type="project" value="UniProtKB-SubCell"/>
</dbReference>
<feature type="transmembrane region" description="Helical" evidence="27">
    <location>
        <begin position="577"/>
        <end position="604"/>
    </location>
</feature>
<keyword evidence="15" id="KW-0238">DNA-binding</keyword>
<feature type="domain" description="G-protein coupled receptors family 3 profile" evidence="29">
    <location>
        <begin position="578"/>
        <end position="841"/>
    </location>
</feature>
<name>A0AA39IK55_9BILA</name>
<keyword evidence="17" id="KW-0010">Activator</keyword>
<dbReference type="InterPro" id="IPR008917">
    <property type="entry name" value="TF_DNA-bd_sf"/>
</dbReference>
<dbReference type="AlphaFoldDB" id="A0AA39IK55"/>
<keyword evidence="6" id="KW-1003">Cell membrane</keyword>
<protein>
    <recommendedName>
        <fullName evidence="25">Neural retina-specific leucine zipper protein</fullName>
    </recommendedName>
</protein>
<evidence type="ECO:0000256" key="18">
    <source>
        <dbReference type="ARBA" id="ARBA00023163"/>
    </source>
</evidence>
<keyword evidence="11" id="KW-0832">Ubl conjugation</keyword>
<dbReference type="PANTHER" id="PTHR24060">
    <property type="entry name" value="METABOTROPIC GLUTAMATE RECEPTOR"/>
    <property type="match status" value="1"/>
</dbReference>
<keyword evidence="16 27" id="KW-0472">Membrane</keyword>
<evidence type="ECO:0000256" key="24">
    <source>
        <dbReference type="ARBA" id="ARBA00066263"/>
    </source>
</evidence>